<dbReference type="Pfam" id="PF03368">
    <property type="entry name" value="Dicer_dimer"/>
    <property type="match status" value="1"/>
</dbReference>
<name>A0AA39M2I2_9BILA</name>
<feature type="compositionally biased region" description="Low complexity" evidence="5">
    <location>
        <begin position="487"/>
        <end position="499"/>
    </location>
</feature>
<feature type="domain" description="FHA" evidence="6">
    <location>
        <begin position="79"/>
        <end position="134"/>
    </location>
</feature>
<dbReference type="GO" id="GO:0003723">
    <property type="term" value="F:RNA binding"/>
    <property type="evidence" value="ECO:0007669"/>
    <property type="project" value="UniProtKB-UniRule"/>
</dbReference>
<dbReference type="SUPFAM" id="SSF49879">
    <property type="entry name" value="SMAD/FHA domain"/>
    <property type="match status" value="1"/>
</dbReference>
<dbReference type="CDD" id="cd19856">
    <property type="entry name" value="DSRM_Kanadaptin"/>
    <property type="match status" value="1"/>
</dbReference>
<proteinExistence type="predicted"/>
<feature type="region of interest" description="Disordered" evidence="5">
    <location>
        <begin position="484"/>
        <end position="513"/>
    </location>
</feature>
<evidence type="ECO:0000256" key="1">
    <source>
        <dbReference type="ARBA" id="ARBA00001946"/>
    </source>
</evidence>
<organism evidence="8 9">
    <name type="scientific">Steinernema hermaphroditum</name>
    <dbReference type="NCBI Taxonomy" id="289476"/>
    <lineage>
        <taxon>Eukaryota</taxon>
        <taxon>Metazoa</taxon>
        <taxon>Ecdysozoa</taxon>
        <taxon>Nematoda</taxon>
        <taxon>Chromadorea</taxon>
        <taxon>Rhabditida</taxon>
        <taxon>Tylenchina</taxon>
        <taxon>Panagrolaimomorpha</taxon>
        <taxon>Strongyloidoidea</taxon>
        <taxon>Steinernematidae</taxon>
        <taxon>Steinernema</taxon>
    </lineage>
</organism>
<dbReference type="InterPro" id="IPR038248">
    <property type="entry name" value="Dicer_dimer_sf"/>
</dbReference>
<evidence type="ECO:0008006" key="10">
    <source>
        <dbReference type="Google" id="ProtNLM"/>
    </source>
</evidence>
<dbReference type="CDD" id="cd22677">
    <property type="entry name" value="FHA_Kanadaptin"/>
    <property type="match status" value="1"/>
</dbReference>
<feature type="compositionally biased region" description="Basic and acidic residues" evidence="5">
    <location>
        <begin position="340"/>
        <end position="350"/>
    </location>
</feature>
<dbReference type="PROSITE" id="PS50006">
    <property type="entry name" value="FHA_DOMAIN"/>
    <property type="match status" value="1"/>
</dbReference>
<protein>
    <recommendedName>
        <fullName evidence="10">FHA domain-containing protein</fullName>
    </recommendedName>
</protein>
<evidence type="ECO:0000313" key="9">
    <source>
        <dbReference type="Proteomes" id="UP001175271"/>
    </source>
</evidence>
<feature type="compositionally biased region" description="Basic and acidic residues" evidence="5">
    <location>
        <begin position="197"/>
        <end position="213"/>
    </location>
</feature>
<dbReference type="Pfam" id="PF00498">
    <property type="entry name" value="FHA"/>
    <property type="match status" value="1"/>
</dbReference>
<gene>
    <name evidence="8" type="ORF">QR680_013568</name>
</gene>
<comment type="caution">
    <text evidence="8">The sequence shown here is derived from an EMBL/GenBank/DDBJ whole genome shotgun (WGS) entry which is preliminary data.</text>
</comment>
<evidence type="ECO:0000256" key="5">
    <source>
        <dbReference type="SAM" id="MobiDB-lite"/>
    </source>
</evidence>
<dbReference type="InterPro" id="IPR005034">
    <property type="entry name" value="Dicer_dimerisation"/>
</dbReference>
<accession>A0AA39M2I2</accession>
<feature type="region of interest" description="Disordered" evidence="5">
    <location>
        <begin position="1"/>
        <end position="33"/>
    </location>
</feature>
<feature type="region of interest" description="Disordered" evidence="5">
    <location>
        <begin position="197"/>
        <end position="223"/>
    </location>
</feature>
<evidence type="ECO:0000256" key="4">
    <source>
        <dbReference type="SAM" id="Coils"/>
    </source>
</evidence>
<dbReference type="PROSITE" id="PS50137">
    <property type="entry name" value="DS_RBD"/>
    <property type="match status" value="1"/>
</dbReference>
<keyword evidence="4" id="KW-0175">Coiled coil</keyword>
<feature type="domain" description="DRBM" evidence="7">
    <location>
        <begin position="254"/>
        <end position="328"/>
    </location>
</feature>
<comment type="cofactor">
    <cofactor evidence="1">
        <name>Mg(2+)</name>
        <dbReference type="ChEBI" id="CHEBI:18420"/>
    </cofactor>
</comment>
<reference evidence="8" key="1">
    <citation type="submission" date="2023-06" db="EMBL/GenBank/DDBJ databases">
        <title>Genomic analysis of the entomopathogenic nematode Steinernema hermaphroditum.</title>
        <authorList>
            <person name="Schwarz E.M."/>
            <person name="Heppert J.K."/>
            <person name="Baniya A."/>
            <person name="Schwartz H.T."/>
            <person name="Tan C.-H."/>
            <person name="Antoshechkin I."/>
            <person name="Sternberg P.W."/>
            <person name="Goodrich-Blair H."/>
            <person name="Dillman A.R."/>
        </authorList>
    </citation>
    <scope>NUCLEOTIDE SEQUENCE</scope>
    <source>
        <strain evidence="8">PS9179</strain>
        <tissue evidence="8">Whole animal</tissue>
    </source>
</reference>
<dbReference type="Gene3D" id="3.30.160.380">
    <property type="entry name" value="Dicer dimerisation domain"/>
    <property type="match status" value="1"/>
</dbReference>
<dbReference type="InterPro" id="IPR014720">
    <property type="entry name" value="dsRBD_dom"/>
</dbReference>
<dbReference type="InterPro" id="IPR000253">
    <property type="entry name" value="FHA_dom"/>
</dbReference>
<feature type="compositionally biased region" description="Basic and acidic residues" evidence="5">
    <location>
        <begin position="1"/>
        <end position="12"/>
    </location>
</feature>
<evidence type="ECO:0000256" key="3">
    <source>
        <dbReference type="PROSITE-ProRule" id="PRU00266"/>
    </source>
</evidence>
<dbReference type="PANTHER" id="PTHR23308">
    <property type="entry name" value="NUCLEAR INHIBITOR OF PROTEIN PHOSPHATASE-1"/>
    <property type="match status" value="1"/>
</dbReference>
<evidence type="ECO:0000256" key="2">
    <source>
        <dbReference type="ARBA" id="ARBA00022801"/>
    </source>
</evidence>
<keyword evidence="3" id="KW-0694">RNA-binding</keyword>
<evidence type="ECO:0000259" key="7">
    <source>
        <dbReference type="PROSITE" id="PS50137"/>
    </source>
</evidence>
<dbReference type="AlphaFoldDB" id="A0AA39M2I2"/>
<dbReference type="Gene3D" id="2.60.200.20">
    <property type="match status" value="1"/>
</dbReference>
<dbReference type="GO" id="GO:0016891">
    <property type="term" value="F:RNA endonuclease activity producing 5'-phosphomonoesters, hydrolytic mechanism"/>
    <property type="evidence" value="ECO:0007669"/>
    <property type="project" value="InterPro"/>
</dbReference>
<dbReference type="Proteomes" id="UP001175271">
    <property type="component" value="Unassembled WGS sequence"/>
</dbReference>
<evidence type="ECO:0000313" key="8">
    <source>
        <dbReference type="EMBL" id="KAK0418457.1"/>
    </source>
</evidence>
<dbReference type="SMART" id="SM00240">
    <property type="entry name" value="FHA"/>
    <property type="match status" value="1"/>
</dbReference>
<feature type="coiled-coil region" evidence="4">
    <location>
        <begin position="391"/>
        <end position="425"/>
    </location>
</feature>
<dbReference type="InterPro" id="IPR050923">
    <property type="entry name" value="Cell_Proc_Reg/RNA_Proc"/>
</dbReference>
<dbReference type="EMBL" id="JAUCMV010000002">
    <property type="protein sequence ID" value="KAK0418457.1"/>
    <property type="molecule type" value="Genomic_DNA"/>
</dbReference>
<keyword evidence="9" id="KW-1185">Reference proteome</keyword>
<keyword evidence="2" id="KW-0378">Hydrolase</keyword>
<feature type="region of interest" description="Disordered" evidence="5">
    <location>
        <begin position="337"/>
        <end position="389"/>
    </location>
</feature>
<sequence length="878" mass="99780">MSDEPKKDDFEFRVPTLNLKRPAPSKPEPKPLPNASLEYEVPVWALKPLESAGYKMEVIKGGRIVDIIDLENRKNPTFVVIGRLPQCDIVLEHPSMSRFHCIMQYGEKDPVSGKGWYLYDMGSTHGTRKNKQRLEPKTYERVYVGHMMIFGGSSRMMTLHGPEEDAEPELNISPSELKRLVERQAMKKKAFLDAKKELEREDKEEHQQKEKAGNDQGDGISWGMGDDAQLMGKIIDDQSDAHLMEDREQYYRNDPVKALEKFFEREGFDMEFMFSDAGTPFNPKWKCSIELPVDTAVGQSMNVSSAPCSSKKDAQTQCALEACRLLDTHGILRQSVNRNKTRDQQMKDNDYYDSDEDTFYDRTGQIEEQRNKRRRRMEEASGEAVPEKDTYETLQVKLKNVEAEMKSVEQTLERLNRDTIQAQLALSADRDEDSEEKPKIVEDMKTKADKSKYRTKLVSLKHEAERLRKLIKIVTPVALPDMFAPKASSSGGATSAASASKREELMRRAPSKQNGRLYVSDQVSKHYIADISRQIDCSICSDDRGLSPLSDPPSLPLGGRVDSSVCVPLVDLKPNCTCILESPGQPTNRSADASIFVQQKALPADLFSFVSASSRIRETMGERLPASEQYSSHLMRDLPTSDISEEFFFIAVNQSFIESFFSKINDLKILSDVYLSANLPHWCSSGECNFIEFVNRGFDSSNNSYKFISTVVQVSSADGMSFIAVSEVESRLFVDANIRRLCAKDCEEAKDLSAKEYCRNKCAEKIRYDNMSRIGQMKTDLMGHTQAATIDNLRVKYRKFLKDYPHGRVRGRGSAVPLRNLIEFEDSLPRRLLQRSTLSVSCFERLSAIALQLSTASLLFLWKFSPKWRYYSIERALV</sequence>
<evidence type="ECO:0000259" key="6">
    <source>
        <dbReference type="PROSITE" id="PS50006"/>
    </source>
</evidence>
<dbReference type="InterPro" id="IPR008984">
    <property type="entry name" value="SMAD_FHA_dom_sf"/>
</dbReference>